<reference evidence="5" key="2">
    <citation type="submission" date="2012-11" db="EMBL/GenBank/DDBJ databases">
        <authorList>
            <person name="Kuo A."/>
            <person name="Curtis B.A."/>
            <person name="Tanifuji G."/>
            <person name="Burki F."/>
            <person name="Gruber A."/>
            <person name="Irimia M."/>
            <person name="Maruyama S."/>
            <person name="Arias M.C."/>
            <person name="Ball S.G."/>
            <person name="Gile G.H."/>
            <person name="Hirakawa Y."/>
            <person name="Hopkins J.F."/>
            <person name="Rensing S.A."/>
            <person name="Schmutz J."/>
            <person name="Symeonidi A."/>
            <person name="Elias M."/>
            <person name="Eveleigh R.J."/>
            <person name="Herman E.K."/>
            <person name="Klute M.J."/>
            <person name="Nakayama T."/>
            <person name="Obornik M."/>
            <person name="Reyes-Prieto A."/>
            <person name="Armbrust E.V."/>
            <person name="Aves S.J."/>
            <person name="Beiko R.G."/>
            <person name="Coutinho P."/>
            <person name="Dacks J.B."/>
            <person name="Durnford D.G."/>
            <person name="Fast N.M."/>
            <person name="Green B.R."/>
            <person name="Grisdale C."/>
            <person name="Hempe F."/>
            <person name="Henrissat B."/>
            <person name="Hoppner M.P."/>
            <person name="Ishida K.-I."/>
            <person name="Kim E."/>
            <person name="Koreny L."/>
            <person name="Kroth P.G."/>
            <person name="Liu Y."/>
            <person name="Malik S.-B."/>
            <person name="Maier U.G."/>
            <person name="McRose D."/>
            <person name="Mock T."/>
            <person name="Neilson J.A."/>
            <person name="Onodera N.T."/>
            <person name="Poole A.M."/>
            <person name="Pritham E.J."/>
            <person name="Richards T.A."/>
            <person name="Rocap G."/>
            <person name="Roy S.W."/>
            <person name="Sarai C."/>
            <person name="Schaack S."/>
            <person name="Shirato S."/>
            <person name="Slamovits C.H."/>
            <person name="Spencer D.F."/>
            <person name="Suzuki S."/>
            <person name="Worden A.Z."/>
            <person name="Zauner S."/>
            <person name="Barry K."/>
            <person name="Bell C."/>
            <person name="Bharti A.K."/>
            <person name="Crow J.A."/>
            <person name="Grimwood J."/>
            <person name="Kramer R."/>
            <person name="Lindquist E."/>
            <person name="Lucas S."/>
            <person name="Salamov A."/>
            <person name="McFadden G.I."/>
            <person name="Lane C.E."/>
            <person name="Keeling P.J."/>
            <person name="Gray M.W."/>
            <person name="Grigoriev I.V."/>
            <person name="Archibald J.M."/>
        </authorList>
    </citation>
    <scope>NUCLEOTIDE SEQUENCE</scope>
    <source>
        <strain evidence="5">CCMP2712</strain>
    </source>
</reference>
<dbReference type="EnsemblProtists" id="EKX51312">
    <property type="protein sequence ID" value="EKX51312"/>
    <property type="gene ID" value="GUITHDRAFT_66300"/>
</dbReference>
<dbReference type="OMA" id="VCIDASK"/>
<dbReference type="Gene3D" id="3.90.70.10">
    <property type="entry name" value="Cysteine proteinases"/>
    <property type="match status" value="1"/>
</dbReference>
<sequence length="246" mass="27158">MGSLSKWLRRYGNACPHRKVSLPSHVWKTGKVDFIVDHREKGAVTAVQDQGHCGSCWSFATVGAVEGAWAAAGNKLLPLSVEELVQCDKMMLNSGCDGGVMQYSFEWIIRNGGIASAETFPYISGKLPYKDDGTCKTRVKLARNVTIRDYCDIDYRDMLGLEQAVVRQPVAVAVQAQQMAFRFYHGGIISSSKCESRIDHGLLLKHFWLLKNSWGDDWGEDGYVRLEKEAGVSTCGVGDAASYPIV</sequence>
<name>L1JSA4_GUITC</name>
<dbReference type="PANTHER" id="PTHR12411">
    <property type="entry name" value="CYSTEINE PROTEASE FAMILY C1-RELATED"/>
    <property type="match status" value="1"/>
</dbReference>
<keyword evidence="5" id="KW-1185">Reference proteome</keyword>
<dbReference type="GeneID" id="17307742"/>
<accession>L1JSA4</accession>
<dbReference type="GO" id="GO:0008234">
    <property type="term" value="F:cysteine-type peptidase activity"/>
    <property type="evidence" value="ECO:0007669"/>
    <property type="project" value="InterPro"/>
</dbReference>
<evidence type="ECO:0000256" key="1">
    <source>
        <dbReference type="ARBA" id="ARBA00008455"/>
    </source>
</evidence>
<dbReference type="RefSeq" id="XP_005838292.1">
    <property type="nucleotide sequence ID" value="XM_005838235.1"/>
</dbReference>
<dbReference type="PaxDb" id="55529-EKX51312"/>
<dbReference type="KEGG" id="gtt:GUITHDRAFT_66300"/>
<dbReference type="Proteomes" id="UP000011087">
    <property type="component" value="Unassembled WGS sequence"/>
</dbReference>
<evidence type="ECO:0000259" key="2">
    <source>
        <dbReference type="SMART" id="SM00645"/>
    </source>
</evidence>
<dbReference type="InterPro" id="IPR038765">
    <property type="entry name" value="Papain-like_cys_pep_sf"/>
</dbReference>
<evidence type="ECO:0000313" key="5">
    <source>
        <dbReference type="Proteomes" id="UP000011087"/>
    </source>
</evidence>
<dbReference type="InterPro" id="IPR013128">
    <property type="entry name" value="Peptidase_C1A"/>
</dbReference>
<dbReference type="InterPro" id="IPR000169">
    <property type="entry name" value="Pept_cys_AS"/>
</dbReference>
<evidence type="ECO:0000313" key="3">
    <source>
        <dbReference type="EMBL" id="EKX51312.1"/>
    </source>
</evidence>
<reference evidence="3 5" key="1">
    <citation type="journal article" date="2012" name="Nature">
        <title>Algal genomes reveal evolutionary mosaicism and the fate of nucleomorphs.</title>
        <authorList>
            <consortium name="DOE Joint Genome Institute"/>
            <person name="Curtis B.A."/>
            <person name="Tanifuji G."/>
            <person name="Burki F."/>
            <person name="Gruber A."/>
            <person name="Irimia M."/>
            <person name="Maruyama S."/>
            <person name="Arias M.C."/>
            <person name="Ball S.G."/>
            <person name="Gile G.H."/>
            <person name="Hirakawa Y."/>
            <person name="Hopkins J.F."/>
            <person name="Kuo A."/>
            <person name="Rensing S.A."/>
            <person name="Schmutz J."/>
            <person name="Symeonidi A."/>
            <person name="Elias M."/>
            <person name="Eveleigh R.J."/>
            <person name="Herman E.K."/>
            <person name="Klute M.J."/>
            <person name="Nakayama T."/>
            <person name="Obornik M."/>
            <person name="Reyes-Prieto A."/>
            <person name="Armbrust E.V."/>
            <person name="Aves S.J."/>
            <person name="Beiko R.G."/>
            <person name="Coutinho P."/>
            <person name="Dacks J.B."/>
            <person name="Durnford D.G."/>
            <person name="Fast N.M."/>
            <person name="Green B.R."/>
            <person name="Grisdale C.J."/>
            <person name="Hempel F."/>
            <person name="Henrissat B."/>
            <person name="Hoppner M.P."/>
            <person name="Ishida K."/>
            <person name="Kim E."/>
            <person name="Koreny L."/>
            <person name="Kroth P.G."/>
            <person name="Liu Y."/>
            <person name="Malik S.B."/>
            <person name="Maier U.G."/>
            <person name="McRose D."/>
            <person name="Mock T."/>
            <person name="Neilson J.A."/>
            <person name="Onodera N.T."/>
            <person name="Poole A.M."/>
            <person name="Pritham E.J."/>
            <person name="Richards T.A."/>
            <person name="Rocap G."/>
            <person name="Roy S.W."/>
            <person name="Sarai C."/>
            <person name="Schaack S."/>
            <person name="Shirato S."/>
            <person name="Slamovits C.H."/>
            <person name="Spencer D.F."/>
            <person name="Suzuki S."/>
            <person name="Worden A.Z."/>
            <person name="Zauner S."/>
            <person name="Barry K."/>
            <person name="Bell C."/>
            <person name="Bharti A.K."/>
            <person name="Crow J.A."/>
            <person name="Grimwood J."/>
            <person name="Kramer R."/>
            <person name="Lindquist E."/>
            <person name="Lucas S."/>
            <person name="Salamov A."/>
            <person name="McFadden G.I."/>
            <person name="Lane C.E."/>
            <person name="Keeling P.J."/>
            <person name="Gray M.W."/>
            <person name="Grigoriev I.V."/>
            <person name="Archibald J.M."/>
        </authorList>
    </citation>
    <scope>NUCLEOTIDE SEQUENCE</scope>
    <source>
        <strain evidence="3 5">CCMP2712</strain>
    </source>
</reference>
<dbReference type="PROSITE" id="PS00640">
    <property type="entry name" value="THIOL_PROTEASE_ASN"/>
    <property type="match status" value="1"/>
</dbReference>
<dbReference type="InterPro" id="IPR039417">
    <property type="entry name" value="Peptidase_C1A_papain-like"/>
</dbReference>
<dbReference type="Pfam" id="PF00112">
    <property type="entry name" value="Peptidase_C1"/>
    <property type="match status" value="1"/>
</dbReference>
<dbReference type="EMBL" id="JH992976">
    <property type="protein sequence ID" value="EKX51312.1"/>
    <property type="molecule type" value="Genomic_DNA"/>
</dbReference>
<organism evidence="3">
    <name type="scientific">Guillardia theta (strain CCMP2712)</name>
    <name type="common">Cryptophyte</name>
    <dbReference type="NCBI Taxonomy" id="905079"/>
    <lineage>
        <taxon>Eukaryota</taxon>
        <taxon>Cryptophyceae</taxon>
        <taxon>Pyrenomonadales</taxon>
        <taxon>Geminigeraceae</taxon>
        <taxon>Guillardia</taxon>
    </lineage>
</organism>
<reference evidence="4" key="3">
    <citation type="submission" date="2016-03" db="UniProtKB">
        <authorList>
            <consortium name="EnsemblProtists"/>
        </authorList>
    </citation>
    <scope>IDENTIFICATION</scope>
</reference>
<dbReference type="SMART" id="SM00645">
    <property type="entry name" value="Pept_C1"/>
    <property type="match status" value="1"/>
</dbReference>
<dbReference type="SUPFAM" id="SSF54001">
    <property type="entry name" value="Cysteine proteinases"/>
    <property type="match status" value="1"/>
</dbReference>
<dbReference type="PROSITE" id="PS00139">
    <property type="entry name" value="THIOL_PROTEASE_CYS"/>
    <property type="match status" value="1"/>
</dbReference>
<dbReference type="InterPro" id="IPR000668">
    <property type="entry name" value="Peptidase_C1A_C"/>
</dbReference>
<dbReference type="eggNOG" id="KOG1543">
    <property type="taxonomic scope" value="Eukaryota"/>
</dbReference>
<dbReference type="OrthoDB" id="10253408at2759"/>
<proteinExistence type="inferred from homology"/>
<evidence type="ECO:0000313" key="4">
    <source>
        <dbReference type="EnsemblProtists" id="EKX51312"/>
    </source>
</evidence>
<dbReference type="CDD" id="cd02248">
    <property type="entry name" value="Peptidase_C1A"/>
    <property type="match status" value="1"/>
</dbReference>
<gene>
    <name evidence="3" type="ORF">GUITHDRAFT_66300</name>
</gene>
<dbReference type="STRING" id="905079.L1JSA4"/>
<dbReference type="GO" id="GO:0006508">
    <property type="term" value="P:proteolysis"/>
    <property type="evidence" value="ECO:0007669"/>
    <property type="project" value="InterPro"/>
</dbReference>
<comment type="similarity">
    <text evidence="1">Belongs to the peptidase C1 family.</text>
</comment>
<dbReference type="HOGENOM" id="CLU_012184_8_1_1"/>
<dbReference type="InterPro" id="IPR025661">
    <property type="entry name" value="Pept_asp_AS"/>
</dbReference>
<feature type="domain" description="Peptidase C1A papain C-terminal" evidence="2">
    <location>
        <begin position="32"/>
        <end position="245"/>
    </location>
</feature>
<protein>
    <recommendedName>
        <fullName evidence="2">Peptidase C1A papain C-terminal domain-containing protein</fullName>
    </recommendedName>
</protein>
<dbReference type="AlphaFoldDB" id="L1JSA4"/>